<feature type="transmembrane region" description="Helical" evidence="1">
    <location>
        <begin position="275"/>
        <end position="293"/>
    </location>
</feature>
<accession>A0A8J3SAZ3</accession>
<dbReference type="EMBL" id="BOOJ01000008">
    <property type="protein sequence ID" value="GIH90029.1"/>
    <property type="molecule type" value="Genomic_DNA"/>
</dbReference>
<evidence type="ECO:0000313" key="2">
    <source>
        <dbReference type="EMBL" id="GIH90029.1"/>
    </source>
</evidence>
<keyword evidence="3" id="KW-1185">Reference proteome</keyword>
<dbReference type="AlphaFoldDB" id="A0A8J3SAZ3"/>
<feature type="transmembrane region" description="Helical" evidence="1">
    <location>
        <begin position="164"/>
        <end position="189"/>
    </location>
</feature>
<feature type="transmembrane region" description="Helical" evidence="1">
    <location>
        <begin position="350"/>
        <end position="368"/>
    </location>
</feature>
<evidence type="ECO:0000256" key="1">
    <source>
        <dbReference type="SAM" id="Phobius"/>
    </source>
</evidence>
<feature type="transmembrane region" description="Helical" evidence="1">
    <location>
        <begin position="320"/>
        <end position="338"/>
    </location>
</feature>
<organism evidence="2 3">
    <name type="scientific">Planobispora siamensis</name>
    <dbReference type="NCBI Taxonomy" id="936338"/>
    <lineage>
        <taxon>Bacteria</taxon>
        <taxon>Bacillati</taxon>
        <taxon>Actinomycetota</taxon>
        <taxon>Actinomycetes</taxon>
        <taxon>Streptosporangiales</taxon>
        <taxon>Streptosporangiaceae</taxon>
        <taxon>Planobispora</taxon>
    </lineage>
</organism>
<keyword evidence="1" id="KW-1133">Transmembrane helix</keyword>
<keyword evidence="1" id="KW-0812">Transmembrane</keyword>
<feature type="transmembrane region" description="Helical" evidence="1">
    <location>
        <begin position="201"/>
        <end position="220"/>
    </location>
</feature>
<gene>
    <name evidence="2" type="ORF">Psi01_06590</name>
</gene>
<comment type="caution">
    <text evidence="2">The sequence shown here is derived from an EMBL/GenBank/DDBJ whole genome shotgun (WGS) entry which is preliminary data.</text>
</comment>
<proteinExistence type="predicted"/>
<feature type="transmembrane region" description="Helical" evidence="1">
    <location>
        <begin position="20"/>
        <end position="41"/>
    </location>
</feature>
<feature type="transmembrane region" description="Helical" evidence="1">
    <location>
        <begin position="375"/>
        <end position="396"/>
    </location>
</feature>
<sequence>MSVWWFSVHLVPRLPRNPAVLLALIAIVYVAVQLVVLPYGMPLEWDEAVYASQVAPGVPDAVFSAPRARGIVWLVAPVVYFTRDPVLIRLWMTLLSGIGFCLAFLPWSFLLRRSVLVLSAALFGGLWTTLLYGTQVMPNLYVAFGCAAATGCLLLALRGGPARAALAGLAASVAAVAVLRPGDALWLALPLAAVSLLRRRVKLAAVTSAGVVAGFVPWIVEAYVSYGGPLSRWRAAGEVQGGLSLSPGFLHQFKTANGPVFCRPCTLPLEDPWPAAWWLVLPVLALAGAIVSLRSVSLPSVSRDAVDPVSAPSAPGSPGVPAAAVAAVTGFSVAVPYLLLVDYGAPRFLLPAYVLLAVPAAEFLLWLVARRASRVVAGAVAVALLAHAAVQMTVLVELADQQDRQRSYNAQVVRDMAKRGVRPPCTMVDDLVDPAMTFVSRCDTLNLTDPGDSLEARMAAAEPGRVFALLTKKEPPEPMAGWQRYVLREKDGEPLWTAYITRKDTAR</sequence>
<protein>
    <submittedName>
        <fullName evidence="2">Uncharacterized protein</fullName>
    </submittedName>
</protein>
<keyword evidence="1" id="KW-0472">Membrane</keyword>
<reference evidence="2 3" key="1">
    <citation type="submission" date="2021-01" db="EMBL/GenBank/DDBJ databases">
        <title>Whole genome shotgun sequence of Planobispora siamensis NBRC 107568.</title>
        <authorList>
            <person name="Komaki H."/>
            <person name="Tamura T."/>
        </authorList>
    </citation>
    <scope>NUCLEOTIDE SEQUENCE [LARGE SCALE GENOMIC DNA]</scope>
    <source>
        <strain evidence="2 3">NBRC 107568</strain>
    </source>
</reference>
<feature type="transmembrane region" description="Helical" evidence="1">
    <location>
        <begin position="88"/>
        <end position="109"/>
    </location>
</feature>
<evidence type="ECO:0000313" key="3">
    <source>
        <dbReference type="Proteomes" id="UP000619788"/>
    </source>
</evidence>
<feature type="transmembrane region" description="Helical" evidence="1">
    <location>
        <begin position="115"/>
        <end position="133"/>
    </location>
</feature>
<dbReference type="Proteomes" id="UP000619788">
    <property type="component" value="Unassembled WGS sequence"/>
</dbReference>
<feature type="transmembrane region" description="Helical" evidence="1">
    <location>
        <begin position="140"/>
        <end position="158"/>
    </location>
</feature>
<name>A0A8J3SAZ3_9ACTN</name>